<sequence>MSKVATAKQTGQGGTSYEDKVVAYFLACMLSENLPFDPQSGLIKKISLQAGADGWLFDDILLTLESSQTIRRIAVSVKSNQQFNSKGCPAEINRLLWEQTLHHNSLVFNKDSDALCLVEAPISPAVSADLNQLLQQAVHQDKATLHQRILTDRFYSKSGRKIYQSFYCPPDLAALYTVREEDTVNLLKCFMEREMDFENKVSKDEARGIELCRNSLSSKNQADAERLFKALCLLPRSIAPVAGSLDRKGLVQVLKNDFLLSNAPRYESDWKKLNQAAADKFLIIPDKLGQQLSLDRNASGNDLENKLSRCKGLIIQGISGSGKTNLAKLFAERKRAEGSSIIWLDSTDFDSTSMETDMRLDNQLSELIEETSDVHAYLFIDGIERLYHQRQQQKLAIILRKAIDETSSWKIIFTCPSDQIDKLSQFFTNFNFSPSIFQNFDIPELTFNELCEIATAYPLLEQILFIDSMENIRNNLKLLDKLIRNANNLSSLSAAHNLGESHLIDFVWTEEVENANNGLQISSFLKQLAEQQADNLSIGISVHLFAPDKLAPADALRSLGFLKVQHEKLYFNHDLYSDWARYRLLKSYDDELPTFLKQKHLTSPLWAKAVRLYGISLLEQEPTGAQWEKVVQSFTDNSPQHLLVRDLLLEAFFFAPNAYSLLTLHRELLFTNEAALLKGITKLFLLRATHAAPHVLEIAKRIGITEKQASAYDRLPIPEYWPDVLKFLWEQSEIVLEHDLINTVEIASLWLEKTPEKFPLRQEAGNLSLKAAEQIFSIREEGGYIDDKIEELVYKALLLGYLQNPEQVRNLCLRICKRIKIEPDARAVENKDPEQGVISVTGRGFSRRKTDPWPLGPLDRIDSAFRKVCLDGRTILPILQYDPSLGSEMLLAVMIEEPEDSWYSSDRFNDHYELIEEHGWYPPFYLRGPFLNFLRLSPLEALSFICKLTDFATERWLESHNESSNSNKIEIIIEGKSKEYIGDFYVFGWHKDVGNAPHSLVSVLMALEQFFYEELEKDKNIDEYTSYLIKNTNSLAIIGVIFTIGKLHFPLFLERLKPFLSTYEFYEWDLHSGYHDLTMWGDFSQAWQEQVKKWKGRHHRKIAIRDIVLHLLLNNGEFQKDFVPVREKWQSELLQMQTRNERDIFLYQLIHQTNPANYEKKVSEQGTYFEYQEPVEVTDHLSAGRKASLETLEDSHLAYKYQLMIDQKSPFELAGAEYLWSKIQTDYAKIDPESDSHCSGEHAWASPYTNVLAAVKVLVHHKDIWIDKYPDYWDWVLDLMKRIIDKQFLWGNEFHHYGTHQEWNIFLAEIAPVLWKSNIDSKSMRRVIAGSLLLFNDATRKHFFTTASALYSWDTPHFVQAQNLLLYYSGEYYRGIKNYNEEKGKLKKTREELAEKFINNKIETFILDWSVIRSPEEWKQKETDNWRRNSQDRVRKAGLTTSIIIPMLEVIPELSAIKGNTEKTYIVSLWEQAYKQIIYQLGEIKEDSLPIKSSESEFDRMVLQKIARSILFLGSEEVELRFWEPLFKYGYLAQKWIQTFCNSFYVNLDTPDIRDKMVKLLNQMVEYTYTSSTWETKHIDRFSDFRICVMGFHPWMCDVWKYDYSAFTSAAEPIYKKWFGKNKLNPYVIDSLLGFITTPSGKFMLKDGLRILTFFFQLSLHQSQQKAPEGLVWVGHKDLDDKLATCLSALWQYFSNNMKTDKESYVFYRELIQYLIAMKNVVGIELQKSLIED</sequence>
<evidence type="ECO:0000313" key="2">
    <source>
        <dbReference type="EMBL" id="SEW56408.1"/>
    </source>
</evidence>
<dbReference type="InterPro" id="IPR027417">
    <property type="entry name" value="P-loop_NTPase"/>
</dbReference>
<proteinExistence type="predicted"/>
<evidence type="ECO:0000313" key="3">
    <source>
        <dbReference type="Proteomes" id="UP000199310"/>
    </source>
</evidence>
<dbReference type="RefSeq" id="WP_089903779.1">
    <property type="nucleotide sequence ID" value="NZ_FOJG01000002.1"/>
</dbReference>
<dbReference type="Gene3D" id="3.40.50.300">
    <property type="entry name" value="P-loop containing nucleotide triphosphate hydrolases"/>
    <property type="match status" value="1"/>
</dbReference>
<accession>A0A1I0SDN4</accession>
<dbReference type="SUPFAM" id="SSF52540">
    <property type="entry name" value="P-loop containing nucleoside triphosphate hydrolases"/>
    <property type="match status" value="1"/>
</dbReference>
<name>A0A1I0SDN4_9BACT</name>
<feature type="domain" description="ATPase AAA-type core" evidence="1">
    <location>
        <begin position="314"/>
        <end position="425"/>
    </location>
</feature>
<dbReference type="STRING" id="29529.SAMN04488122_6658"/>
<reference evidence="3" key="1">
    <citation type="submission" date="2016-10" db="EMBL/GenBank/DDBJ databases">
        <authorList>
            <person name="Varghese N."/>
            <person name="Submissions S."/>
        </authorList>
    </citation>
    <scope>NUCLEOTIDE SEQUENCE [LARGE SCALE GENOMIC DNA]</scope>
    <source>
        <strain evidence="3">DSM 3695</strain>
    </source>
</reference>
<evidence type="ECO:0000259" key="1">
    <source>
        <dbReference type="Pfam" id="PF00004"/>
    </source>
</evidence>
<dbReference type="InterPro" id="IPR003959">
    <property type="entry name" value="ATPase_AAA_core"/>
</dbReference>
<gene>
    <name evidence="2" type="ORF">SAMN04488122_6658</name>
</gene>
<dbReference type="GO" id="GO:0005524">
    <property type="term" value="F:ATP binding"/>
    <property type="evidence" value="ECO:0007669"/>
    <property type="project" value="InterPro"/>
</dbReference>
<dbReference type="GO" id="GO:0016887">
    <property type="term" value="F:ATP hydrolysis activity"/>
    <property type="evidence" value="ECO:0007669"/>
    <property type="project" value="InterPro"/>
</dbReference>
<organism evidence="2 3">
    <name type="scientific">Chitinophaga arvensicola</name>
    <dbReference type="NCBI Taxonomy" id="29529"/>
    <lineage>
        <taxon>Bacteria</taxon>
        <taxon>Pseudomonadati</taxon>
        <taxon>Bacteroidota</taxon>
        <taxon>Chitinophagia</taxon>
        <taxon>Chitinophagales</taxon>
        <taxon>Chitinophagaceae</taxon>
        <taxon>Chitinophaga</taxon>
    </lineage>
</organism>
<dbReference type="Pfam" id="PF00004">
    <property type="entry name" value="AAA"/>
    <property type="match status" value="1"/>
</dbReference>
<protein>
    <submittedName>
        <fullName evidence="2">ATPase family associated with various cellular activities (AAA)</fullName>
    </submittedName>
</protein>
<dbReference type="Proteomes" id="UP000199310">
    <property type="component" value="Unassembled WGS sequence"/>
</dbReference>
<keyword evidence="3" id="KW-1185">Reference proteome</keyword>
<dbReference type="EMBL" id="FOJG01000002">
    <property type="protein sequence ID" value="SEW56408.1"/>
    <property type="molecule type" value="Genomic_DNA"/>
</dbReference>
<dbReference type="OrthoDB" id="779537at2"/>